<keyword evidence="4 7" id="KW-0106">Calcium</keyword>
<reference evidence="13" key="1">
    <citation type="journal article" date="2023" name="Mol. Biol. Evol.">
        <title>Third-Generation Sequencing Reveals the Adaptive Role of the Epigenome in Three Deep-Sea Polychaetes.</title>
        <authorList>
            <person name="Perez M."/>
            <person name="Aroh O."/>
            <person name="Sun Y."/>
            <person name="Lan Y."/>
            <person name="Juniper S.K."/>
            <person name="Young C.R."/>
            <person name="Angers B."/>
            <person name="Qian P.Y."/>
        </authorList>
    </citation>
    <scope>NUCLEOTIDE SEQUENCE</scope>
    <source>
        <strain evidence="13">R07B-5</strain>
    </source>
</reference>
<evidence type="ECO:0000256" key="1">
    <source>
        <dbReference type="ARBA" id="ARBA00004370"/>
    </source>
</evidence>
<sequence length="796" mass="83544">MCLLSATTTCEKQDLSDTLLAGCIYDVVVSNDSSLAHQEMLKTGCPKQCSGKGRCVNDTCDCLIGWSGDDCHMGSCGACFHGDCGAGFCRCHFGWDGDDCSNKATCEKVNNCTDAMHGSCRSQDICQCKDGFTGTNCSLTATCHNQHNCSSHGVCVDFDVCRCDTGWTSSSCSQPSCEILNWCSSHGQCIAHDVCQCEPGWNDNSCSTPDCSGQNDCSNHGDCTHPGTCSCHPGYEGAECSANAKCTSLDNCNGHGLCLATAVLKDNSKQTEFRCRCDPGFEGPTCSAPLCDSNCSGNGTCVEPNLCHCDIGYTGPTCAQFSCISRNKCTGHGRCTGLAECTCDEGWSLDNCQQANCSELDHCSGRGQCVSPGECFCYDGFQGRNCSAVATNQGNLLVVFHGTPYNCTVSEEAKIGTLLVVINATFGGHGERVSYVLDPFGAEIDVTDHLVIDSASGHVSLLSPISRNLLPNGTLVVNVTALVSGVPPKENTTSLTINVIDENDHCPVFHGPDAESVHTVNASAAVNTTVVVVTATDDDFNDNGRVSFSFGVNTDNVVRDNFEIDVTSGRILSRLPELTIDTFHVDVLATDAGVNPCSTRMSIIIQVLPPDVAPLTTPPTTTVASTTTTTTTATTTTVSLSSESTVTDVTSLLSTTGTETMAIGETTGTSTASDGASPETEVKTTTTGISPPSPQPVTTAATTTSTTTNQGKTTSTHARMQDPQGDTSTDDSAGSKFVLLASLSAVAAFIAVSVITVLAVQLATKKTPRPQSSARVQPSWHSRFTDRASRLRGRIH</sequence>
<proteinExistence type="predicted"/>
<feature type="domain" description="EGF-like" evidence="11">
    <location>
        <begin position="353"/>
        <end position="387"/>
    </location>
</feature>
<dbReference type="PROSITE" id="PS01186">
    <property type="entry name" value="EGF_2"/>
    <property type="match status" value="5"/>
</dbReference>
<comment type="subcellular location">
    <subcellularLocation>
        <location evidence="1">Membrane</location>
    </subcellularLocation>
</comment>
<dbReference type="EMBL" id="JAODUO010000181">
    <property type="protein sequence ID" value="KAK2187008.1"/>
    <property type="molecule type" value="Genomic_DNA"/>
</dbReference>
<dbReference type="InterPro" id="IPR051216">
    <property type="entry name" value="Teneurin"/>
</dbReference>
<dbReference type="InterPro" id="IPR000742">
    <property type="entry name" value="EGF"/>
</dbReference>
<comment type="caution">
    <text evidence="13">The sequence shown here is derived from an EMBL/GenBank/DDBJ whole genome shotgun (WGS) entry which is preliminary data.</text>
</comment>
<feature type="region of interest" description="Disordered" evidence="9">
    <location>
        <begin position="765"/>
        <end position="796"/>
    </location>
</feature>
<dbReference type="PANTHER" id="PTHR11219">
    <property type="entry name" value="TENEURIN AND N-ACETYLGLUCOSAMINE-1-PHOSPHODIESTER ALPHA-N-ACETYLGLUCOSAMINIDASE"/>
    <property type="match status" value="1"/>
</dbReference>
<name>A0AAD9UEY9_RIDPI</name>
<dbReference type="GO" id="GO:0007156">
    <property type="term" value="P:homophilic cell adhesion via plasma membrane adhesion molecules"/>
    <property type="evidence" value="ECO:0007669"/>
    <property type="project" value="InterPro"/>
</dbReference>
<evidence type="ECO:0000259" key="12">
    <source>
        <dbReference type="PROSITE" id="PS50268"/>
    </source>
</evidence>
<evidence type="ECO:0000256" key="9">
    <source>
        <dbReference type="SAM" id="MobiDB-lite"/>
    </source>
</evidence>
<gene>
    <name evidence="13" type="ORF">NP493_181g06003</name>
</gene>
<dbReference type="Proteomes" id="UP001209878">
    <property type="component" value="Unassembled WGS sequence"/>
</dbReference>
<dbReference type="PROSITE" id="PS00022">
    <property type="entry name" value="EGF_1"/>
    <property type="match status" value="5"/>
</dbReference>
<feature type="domain" description="EGF-like" evidence="11">
    <location>
        <begin position="207"/>
        <end position="241"/>
    </location>
</feature>
<dbReference type="CDD" id="cd11304">
    <property type="entry name" value="Cadherin_repeat"/>
    <property type="match status" value="2"/>
</dbReference>
<evidence type="ECO:0000256" key="2">
    <source>
        <dbReference type="ARBA" id="ARBA00022536"/>
    </source>
</evidence>
<evidence type="ECO:0000256" key="7">
    <source>
        <dbReference type="PROSITE-ProRule" id="PRU00043"/>
    </source>
</evidence>
<dbReference type="AlphaFoldDB" id="A0AAD9UEY9"/>
<keyword evidence="3" id="KW-0677">Repeat</keyword>
<keyword evidence="10" id="KW-0812">Transmembrane</keyword>
<feature type="compositionally biased region" description="Low complexity" evidence="9">
    <location>
        <begin position="696"/>
        <end position="716"/>
    </location>
</feature>
<evidence type="ECO:0000256" key="3">
    <source>
        <dbReference type="ARBA" id="ARBA00022737"/>
    </source>
</evidence>
<evidence type="ECO:0000256" key="4">
    <source>
        <dbReference type="ARBA" id="ARBA00022837"/>
    </source>
</evidence>
<feature type="disulfide bond" evidence="8">
    <location>
        <begin position="377"/>
        <end position="386"/>
    </location>
</feature>
<dbReference type="GO" id="GO:0005886">
    <property type="term" value="C:plasma membrane"/>
    <property type="evidence" value="ECO:0007669"/>
    <property type="project" value="InterPro"/>
</dbReference>
<evidence type="ECO:0000313" key="13">
    <source>
        <dbReference type="EMBL" id="KAK2187008.1"/>
    </source>
</evidence>
<keyword evidence="10" id="KW-1133">Transmembrane helix</keyword>
<evidence type="ECO:0000256" key="5">
    <source>
        <dbReference type="ARBA" id="ARBA00023136"/>
    </source>
</evidence>
<keyword evidence="14" id="KW-1185">Reference proteome</keyword>
<dbReference type="PANTHER" id="PTHR11219:SF70">
    <property type="entry name" value="EGF-LIKE DOMAIN-CONTAINING PROTEIN"/>
    <property type="match status" value="1"/>
</dbReference>
<keyword evidence="6 8" id="KW-1015">Disulfide bond</keyword>
<evidence type="ECO:0000259" key="11">
    <source>
        <dbReference type="PROSITE" id="PS50026"/>
    </source>
</evidence>
<feature type="disulfide bond" evidence="8">
    <location>
        <begin position="277"/>
        <end position="286"/>
    </location>
</feature>
<dbReference type="SMART" id="SM00112">
    <property type="entry name" value="CA"/>
    <property type="match status" value="2"/>
</dbReference>
<feature type="disulfide bond" evidence="8">
    <location>
        <begin position="258"/>
        <end position="275"/>
    </location>
</feature>
<accession>A0AAD9UEY9</accession>
<dbReference type="PROSITE" id="PS50268">
    <property type="entry name" value="CADHERIN_2"/>
    <property type="match status" value="2"/>
</dbReference>
<dbReference type="SMART" id="SM00181">
    <property type="entry name" value="EGF"/>
    <property type="match status" value="9"/>
</dbReference>
<dbReference type="PROSITE" id="PS00232">
    <property type="entry name" value="CADHERIN_1"/>
    <property type="match status" value="1"/>
</dbReference>
<feature type="domain" description="EGF-like" evidence="11">
    <location>
        <begin position="102"/>
        <end position="138"/>
    </location>
</feature>
<evidence type="ECO:0000313" key="14">
    <source>
        <dbReference type="Proteomes" id="UP001209878"/>
    </source>
</evidence>
<dbReference type="Pfam" id="PF00028">
    <property type="entry name" value="Cadherin"/>
    <property type="match status" value="1"/>
</dbReference>
<feature type="transmembrane region" description="Helical" evidence="10">
    <location>
        <begin position="737"/>
        <end position="760"/>
    </location>
</feature>
<feature type="domain" description="EGF-like" evidence="11">
    <location>
        <begin position="139"/>
        <end position="173"/>
    </location>
</feature>
<dbReference type="Pfam" id="PF25024">
    <property type="entry name" value="EGF_TEN"/>
    <property type="match status" value="2"/>
</dbReference>
<evidence type="ECO:0000256" key="10">
    <source>
        <dbReference type="SAM" id="Phobius"/>
    </source>
</evidence>
<dbReference type="InterPro" id="IPR015919">
    <property type="entry name" value="Cadherin-like_sf"/>
</dbReference>
<feature type="disulfide bond" evidence="8">
    <location>
        <begin position="291"/>
        <end position="301"/>
    </location>
</feature>
<feature type="domain" description="EGF-like" evidence="11">
    <location>
        <begin position="248"/>
        <end position="287"/>
    </location>
</feature>
<dbReference type="GO" id="GO:0005509">
    <property type="term" value="F:calcium ion binding"/>
    <property type="evidence" value="ECO:0007669"/>
    <property type="project" value="UniProtKB-UniRule"/>
</dbReference>
<feature type="disulfide bond" evidence="8">
    <location>
        <begin position="163"/>
        <end position="172"/>
    </location>
</feature>
<dbReference type="InterPro" id="IPR002126">
    <property type="entry name" value="Cadherin-like_dom"/>
</dbReference>
<dbReference type="SUPFAM" id="SSF49313">
    <property type="entry name" value="Cadherin-like"/>
    <property type="match status" value="2"/>
</dbReference>
<feature type="region of interest" description="Disordered" evidence="9">
    <location>
        <begin position="662"/>
        <end position="732"/>
    </location>
</feature>
<feature type="domain" description="EGF-like" evidence="11">
    <location>
        <begin position="288"/>
        <end position="319"/>
    </location>
</feature>
<feature type="domain" description="Cadherin" evidence="12">
    <location>
        <begin position="519"/>
        <end position="621"/>
    </location>
</feature>
<feature type="disulfide bond" evidence="8">
    <location>
        <begin position="231"/>
        <end position="240"/>
    </location>
</feature>
<feature type="domain" description="Cadherin" evidence="12">
    <location>
        <begin position="401"/>
        <end position="509"/>
    </location>
</feature>
<feature type="compositionally biased region" description="Polar residues" evidence="9">
    <location>
        <begin position="769"/>
        <end position="782"/>
    </location>
</feature>
<keyword evidence="5 10" id="KW-0472">Membrane</keyword>
<dbReference type="InterPro" id="IPR020894">
    <property type="entry name" value="Cadherin_CS"/>
</dbReference>
<dbReference type="PROSITE" id="PS50026">
    <property type="entry name" value="EGF_3"/>
    <property type="match status" value="6"/>
</dbReference>
<evidence type="ECO:0000256" key="8">
    <source>
        <dbReference type="PROSITE-ProRule" id="PRU00076"/>
    </source>
</evidence>
<feature type="compositionally biased region" description="Low complexity" evidence="9">
    <location>
        <begin position="666"/>
        <end position="677"/>
    </location>
</feature>
<organism evidence="13 14">
    <name type="scientific">Ridgeia piscesae</name>
    <name type="common">Tubeworm</name>
    <dbReference type="NCBI Taxonomy" id="27915"/>
    <lineage>
        <taxon>Eukaryota</taxon>
        <taxon>Metazoa</taxon>
        <taxon>Spiralia</taxon>
        <taxon>Lophotrochozoa</taxon>
        <taxon>Annelida</taxon>
        <taxon>Polychaeta</taxon>
        <taxon>Sedentaria</taxon>
        <taxon>Canalipalpata</taxon>
        <taxon>Sabellida</taxon>
        <taxon>Siboglinidae</taxon>
        <taxon>Ridgeia</taxon>
    </lineage>
</organism>
<dbReference type="Gene3D" id="2.10.25.10">
    <property type="entry name" value="Laminin"/>
    <property type="match status" value="8"/>
</dbReference>
<feature type="disulfide bond" evidence="8">
    <location>
        <begin position="128"/>
        <end position="137"/>
    </location>
</feature>
<keyword evidence="2 8" id="KW-0245">EGF-like domain</keyword>
<dbReference type="Gene3D" id="2.60.40.60">
    <property type="entry name" value="Cadherins"/>
    <property type="match status" value="2"/>
</dbReference>
<protein>
    <submittedName>
        <fullName evidence="13">Uncharacterized protein</fullName>
    </submittedName>
</protein>
<feature type="disulfide bond" evidence="8">
    <location>
        <begin position="309"/>
        <end position="318"/>
    </location>
</feature>
<evidence type="ECO:0000256" key="6">
    <source>
        <dbReference type="ARBA" id="ARBA00023157"/>
    </source>
</evidence>
<comment type="caution">
    <text evidence="8">Lacks conserved residue(s) required for the propagation of feature annotation.</text>
</comment>